<feature type="coiled-coil region" evidence="1">
    <location>
        <begin position="539"/>
        <end position="571"/>
    </location>
</feature>
<sequence length="598" mass="65884">MIIGATRIKVASRNGPHALIRHVFHGTDNESIKIIQGGKYAVRAAHEDARAAGRTYSNRHFSVSPEESTTREQAHGVFASIAGEFGFNLADATIVEHHKPREGDQGYERHWHMIVPEIRRDGTTLDSRFMKPRQEKLGRLAEIRLGHPITQGKHDRAVLAAMEKENLPEAQAFAEAVRWREFGPGAGEPKAAYSANTHQILRRNGLKTPQVKAAITAAWQARSDENPLSFKGMLHACGIDLISGRRPGAWVAAVGGVEITAIHRLLRVKQVDVEAEMAKAQKRQAPAWTRQEGGYEALSPQGKERAEAAYVTFRQVYEKARGHEYPHGLHDYVQWCQKQEARKPYHERAARPETAKVPEAPAARPEPQAPKALPLPDDPAALRRIIGVPRWSERNRDPDAIAAAYQGQVNKAREKAEAQLERAEAAIERTAPSDKIADGKALGKLADIAAGLTIKLLNVVLRPLGIPITWEPSMGAARIIGQNPGNPSAHEAAHRDAEEIREKLVQMATPDAIRAKAAEVAAARQAEHDAWMDSTAPARMKLAEIEARLEAERIEAERRAKAEEARQAAALAAKERGAVEVDLPDFEPETDILRGLEI</sequence>
<keyword evidence="1" id="KW-0175">Coiled coil</keyword>
<feature type="region of interest" description="Disordered" evidence="2">
    <location>
        <begin position="345"/>
        <end position="377"/>
    </location>
</feature>
<evidence type="ECO:0000256" key="2">
    <source>
        <dbReference type="SAM" id="MobiDB-lite"/>
    </source>
</evidence>
<evidence type="ECO:0000313" key="3">
    <source>
        <dbReference type="EMBL" id="XAE42020.1"/>
    </source>
</evidence>
<accession>A0ABZ3D2T1</accession>
<dbReference type="EMBL" id="CP152276">
    <property type="protein sequence ID" value="XAE42020.1"/>
    <property type="molecule type" value="Genomic_DNA"/>
</dbReference>
<gene>
    <name evidence="3" type="ORF">AAC691_17360</name>
</gene>
<evidence type="ECO:0000256" key="1">
    <source>
        <dbReference type="SAM" id="Coils"/>
    </source>
</evidence>
<feature type="compositionally biased region" description="Basic and acidic residues" evidence="2">
    <location>
        <begin position="345"/>
        <end position="356"/>
    </location>
</feature>
<keyword evidence="4" id="KW-1185">Reference proteome</keyword>
<protein>
    <submittedName>
        <fullName evidence="3">Uncharacterized protein</fullName>
    </submittedName>
</protein>
<dbReference type="Proteomes" id="UP001449795">
    <property type="component" value="Chromosome"/>
</dbReference>
<dbReference type="RefSeq" id="WP_342627827.1">
    <property type="nucleotide sequence ID" value="NZ_CP152276.1"/>
</dbReference>
<organism evidence="3 4">
    <name type="scientific">Nguyenibacter vanlangensis</name>
    <dbReference type="NCBI Taxonomy" id="1216886"/>
    <lineage>
        <taxon>Bacteria</taxon>
        <taxon>Pseudomonadati</taxon>
        <taxon>Pseudomonadota</taxon>
        <taxon>Alphaproteobacteria</taxon>
        <taxon>Acetobacterales</taxon>
        <taxon>Acetobacteraceae</taxon>
        <taxon>Nguyenibacter</taxon>
    </lineage>
</organism>
<evidence type="ECO:0000313" key="4">
    <source>
        <dbReference type="Proteomes" id="UP001449795"/>
    </source>
</evidence>
<name>A0ABZ3D2T1_9PROT</name>
<feature type="coiled-coil region" evidence="1">
    <location>
        <begin position="402"/>
        <end position="429"/>
    </location>
</feature>
<feature type="compositionally biased region" description="Low complexity" evidence="2">
    <location>
        <begin position="357"/>
        <end position="377"/>
    </location>
</feature>
<proteinExistence type="predicted"/>
<reference evidence="3 4" key="1">
    <citation type="submission" date="2024-04" db="EMBL/GenBank/DDBJ databases">
        <title>Complete genome sequence of Nguyenibacter vanlangesis HBCM-1154, a strain capable of nitrogen fixation, IAA production, and phosphorus solubilization isolated from sugarcane soil.</title>
        <authorList>
            <person name="MY HANH P."/>
        </authorList>
    </citation>
    <scope>NUCLEOTIDE SEQUENCE [LARGE SCALE GENOMIC DNA]</scope>
    <source>
        <strain evidence="3 4">HBCM 1154</strain>
    </source>
</reference>